<feature type="domain" description="UCH catalytic" evidence="9">
    <location>
        <begin position="44"/>
        <end position="307"/>
    </location>
</feature>
<keyword evidence="2 6" id="KW-0645">Protease</keyword>
<evidence type="ECO:0000256" key="3">
    <source>
        <dbReference type="ARBA" id="ARBA00022786"/>
    </source>
</evidence>
<feature type="region of interest" description="Disordered" evidence="8">
    <location>
        <begin position="1"/>
        <end position="29"/>
    </location>
</feature>
<dbReference type="PANTHER" id="PTHR10589">
    <property type="entry name" value="UBIQUITIN CARBOXYL-TERMINAL HYDROLASE"/>
    <property type="match status" value="1"/>
</dbReference>
<comment type="catalytic activity">
    <reaction evidence="1 6 7">
        <text>Thiol-dependent hydrolysis of ester, thioester, amide, peptide and isopeptide bonds formed by the C-terminal Gly of ubiquitin (a 76-residue protein attached to proteins as an intracellular targeting signal).</text>
        <dbReference type="EC" id="3.4.19.12"/>
    </reaction>
</comment>
<dbReference type="PANTHER" id="PTHR10589:SF29">
    <property type="entry name" value="UBIQUITIN CARBOXYL-TERMINAL HYDROLASE"/>
    <property type="match status" value="1"/>
</dbReference>
<keyword evidence="11" id="KW-1185">Reference proteome</keyword>
<feature type="site" description="Transition state stabilizer" evidence="6">
    <location>
        <position position="117"/>
    </location>
</feature>
<evidence type="ECO:0000256" key="1">
    <source>
        <dbReference type="ARBA" id="ARBA00000707"/>
    </source>
</evidence>
<dbReference type="Pfam" id="PF01088">
    <property type="entry name" value="Peptidase_C12"/>
    <property type="match status" value="1"/>
</dbReference>
<feature type="compositionally biased region" description="Polar residues" evidence="8">
    <location>
        <begin position="10"/>
        <end position="29"/>
    </location>
</feature>
<comment type="similarity">
    <text evidence="6 7">Belongs to the peptidase C12 family.</text>
</comment>
<dbReference type="InterPro" id="IPR038765">
    <property type="entry name" value="Papain-like_cys_pep_sf"/>
</dbReference>
<feature type="site" description="Important for enzyme activity" evidence="6">
    <location>
        <position position="244"/>
    </location>
</feature>
<evidence type="ECO:0000256" key="6">
    <source>
        <dbReference type="PROSITE-ProRule" id="PRU01393"/>
    </source>
</evidence>
<dbReference type="Proteomes" id="UP000308768">
    <property type="component" value="Unassembled WGS sequence"/>
</dbReference>
<keyword evidence="4 6" id="KW-0378">Hydrolase</keyword>
<evidence type="ECO:0000259" key="9">
    <source>
        <dbReference type="PROSITE" id="PS52048"/>
    </source>
</evidence>
<organism evidence="10 11">
    <name type="scientific">Cryomyces minteri</name>
    <dbReference type="NCBI Taxonomy" id="331657"/>
    <lineage>
        <taxon>Eukaryota</taxon>
        <taxon>Fungi</taxon>
        <taxon>Dikarya</taxon>
        <taxon>Ascomycota</taxon>
        <taxon>Pezizomycotina</taxon>
        <taxon>Dothideomycetes</taxon>
        <taxon>Dothideomycetes incertae sedis</taxon>
        <taxon>Cryomyces</taxon>
    </lineage>
</organism>
<dbReference type="PRINTS" id="PR00707">
    <property type="entry name" value="UBCTHYDRLASE"/>
</dbReference>
<dbReference type="InterPro" id="IPR001578">
    <property type="entry name" value="Peptidase_C12_UCH"/>
</dbReference>
<dbReference type="GO" id="GO:0004843">
    <property type="term" value="F:cysteine-type deubiquitinase activity"/>
    <property type="evidence" value="ECO:0007669"/>
    <property type="project" value="UniProtKB-UniRule"/>
</dbReference>
<dbReference type="AlphaFoldDB" id="A0A4V5NIC3"/>
<feature type="region of interest" description="Disordered" evidence="8">
    <location>
        <begin position="245"/>
        <end position="277"/>
    </location>
</feature>
<feature type="active site" description="Nucleophile" evidence="6">
    <location>
        <position position="123"/>
    </location>
</feature>
<dbReference type="GO" id="GO:0016579">
    <property type="term" value="P:protein deubiquitination"/>
    <property type="evidence" value="ECO:0007669"/>
    <property type="project" value="TreeGrafter"/>
</dbReference>
<evidence type="ECO:0000313" key="11">
    <source>
        <dbReference type="Proteomes" id="UP000308768"/>
    </source>
</evidence>
<feature type="region of interest" description="Disordered" evidence="8">
    <location>
        <begin position="194"/>
        <end position="223"/>
    </location>
</feature>
<reference evidence="10 11" key="1">
    <citation type="submission" date="2017-03" db="EMBL/GenBank/DDBJ databases">
        <title>Genomes of endolithic fungi from Antarctica.</title>
        <authorList>
            <person name="Coleine C."/>
            <person name="Masonjones S."/>
            <person name="Stajich J.E."/>
        </authorList>
    </citation>
    <scope>NUCLEOTIDE SEQUENCE [LARGE SCALE GENOMIC DNA]</scope>
    <source>
        <strain evidence="10 11">CCFEE 5187</strain>
    </source>
</reference>
<dbReference type="EMBL" id="NAJN01000450">
    <property type="protein sequence ID" value="TKA73159.1"/>
    <property type="molecule type" value="Genomic_DNA"/>
</dbReference>
<dbReference type="SUPFAM" id="SSF54001">
    <property type="entry name" value="Cysteine proteinases"/>
    <property type="match status" value="1"/>
</dbReference>
<evidence type="ECO:0000313" key="10">
    <source>
        <dbReference type="EMBL" id="TKA73159.1"/>
    </source>
</evidence>
<accession>A0A4V5NIC3</accession>
<feature type="active site" description="Proton donor" evidence="6">
    <location>
        <position position="229"/>
    </location>
</feature>
<dbReference type="Gene3D" id="3.40.532.10">
    <property type="entry name" value="Peptidase C12, ubiquitin carboxyl-terminal hydrolase"/>
    <property type="match status" value="1"/>
</dbReference>
<sequence length="460" mass="50807">MPPKKKVKTSDNVSVIQNGADRSSASNIPPLQAATDEEKRAWQGFCEVESEPAFFNVMLKEFGVRGVKVQEVFGLDDELLAVLPKPVYGLIFLFRYREVDVDKQEASCPPQVWFANQVVGNACATVALLNIVNNVPCLELGDHLQSFKDFTQDFTPALRGHQVANFQFVKNIHNSFARKMDMLNIDLGMKQDYDARNKRPKRGKSTTPAKSKRAAKESEPDDDDDSAFHFIAYMPIGDSVWKLDGLDRQPQNLGSSEPQPPDISNPNSEHSNRDSTDWLSTIKPVLKTRMAEYEEGQIEFGLLALVKDPTIHHRAQLGANIASLLAAEARLDLLNPDWRAFLSSGAAAAVAENTAATGVLRGASAVYGISSADVDTAFIPDSIKNKLLAACPTALMAARGELVTSQAGLRLAVKEEEECVRQDEEKAACRRRDYGPFIQTWLRMLADNGTLQEMVREQLA</sequence>
<evidence type="ECO:0000256" key="7">
    <source>
        <dbReference type="RuleBase" id="RU361215"/>
    </source>
</evidence>
<dbReference type="GO" id="GO:0005737">
    <property type="term" value="C:cytoplasm"/>
    <property type="evidence" value="ECO:0007669"/>
    <property type="project" value="TreeGrafter"/>
</dbReference>
<comment type="caution">
    <text evidence="10">The sequence shown here is derived from an EMBL/GenBank/DDBJ whole genome shotgun (WGS) entry which is preliminary data.</text>
</comment>
<gene>
    <name evidence="10" type="ORF">B0A49_07340</name>
</gene>
<name>A0A4V5NIC3_9PEZI</name>
<evidence type="ECO:0000256" key="8">
    <source>
        <dbReference type="SAM" id="MobiDB-lite"/>
    </source>
</evidence>
<keyword evidence="5 6" id="KW-0788">Thiol protease</keyword>
<keyword evidence="3 6" id="KW-0833">Ubl conjugation pathway</keyword>
<dbReference type="STRING" id="331657.A0A4V5NIC3"/>
<protein>
    <recommendedName>
        <fullName evidence="7">Ubiquitin carboxyl-terminal hydrolase</fullName>
        <ecNumber evidence="7">3.4.19.12</ecNumber>
    </recommendedName>
</protein>
<dbReference type="PROSITE" id="PS52048">
    <property type="entry name" value="UCH_DOMAIN"/>
    <property type="match status" value="1"/>
</dbReference>
<dbReference type="GO" id="GO:0006511">
    <property type="term" value="P:ubiquitin-dependent protein catabolic process"/>
    <property type="evidence" value="ECO:0007669"/>
    <property type="project" value="UniProtKB-UniRule"/>
</dbReference>
<proteinExistence type="inferred from homology"/>
<dbReference type="CDD" id="cd09617">
    <property type="entry name" value="Peptidase_C12_UCH37_BAP1"/>
    <property type="match status" value="1"/>
</dbReference>
<dbReference type="InterPro" id="IPR036959">
    <property type="entry name" value="Peptidase_C12_UCH_sf"/>
</dbReference>
<evidence type="ECO:0000256" key="2">
    <source>
        <dbReference type="ARBA" id="ARBA00022670"/>
    </source>
</evidence>
<dbReference type="EC" id="3.4.19.12" evidence="7"/>
<evidence type="ECO:0000256" key="4">
    <source>
        <dbReference type="ARBA" id="ARBA00022801"/>
    </source>
</evidence>
<dbReference type="FunFam" id="3.40.532.10:FF:000010">
    <property type="entry name" value="Ubiquitin carboxyl-terminal hydrolase"/>
    <property type="match status" value="1"/>
</dbReference>
<dbReference type="OrthoDB" id="1924260at2759"/>
<dbReference type="PROSITE" id="PS52049">
    <property type="entry name" value="ULD"/>
    <property type="match status" value="1"/>
</dbReference>
<evidence type="ECO:0000256" key="5">
    <source>
        <dbReference type="ARBA" id="ARBA00022807"/>
    </source>
</evidence>